<evidence type="ECO:0000313" key="1">
    <source>
        <dbReference type="EMBL" id="AZQ43261.1"/>
    </source>
</evidence>
<reference evidence="1 2" key="1">
    <citation type="submission" date="2018-12" db="EMBL/GenBank/DDBJ databases">
        <title>Complete genome of Nonlabens sp. MJ115.</title>
        <authorList>
            <person name="Choi H.S."/>
            <person name="Jung J."/>
        </authorList>
    </citation>
    <scope>NUCLEOTIDE SEQUENCE [LARGE SCALE GENOMIC DNA]</scope>
    <source>
        <strain evidence="1 2">MJ115</strain>
    </source>
</reference>
<sequence length="137" mass="15401">MKKFKTVAIFVYPAEAQVIKAKLESEGIDVFLRNEYTVAAEPFASNAMGGVKMQVYKEDFLRALGLIEKGSPDFSQTITELLKCPNCSKRSVREQHDVTTATNTADRLKAVLYSVVPFIDHKNYKCTSCAHEFDLNE</sequence>
<dbReference type="OrthoDB" id="8480302at2"/>
<dbReference type="AlphaFoldDB" id="A0A3S9MVM6"/>
<organism evidence="1 2">
    <name type="scientific">Nonlabens ponticola</name>
    <dbReference type="NCBI Taxonomy" id="2496866"/>
    <lineage>
        <taxon>Bacteria</taxon>
        <taxon>Pseudomonadati</taxon>
        <taxon>Bacteroidota</taxon>
        <taxon>Flavobacteriia</taxon>
        <taxon>Flavobacteriales</taxon>
        <taxon>Flavobacteriaceae</taxon>
        <taxon>Nonlabens</taxon>
    </lineage>
</organism>
<dbReference type="KEGG" id="noj:EJ995_03050"/>
<proteinExistence type="predicted"/>
<evidence type="ECO:0000313" key="2">
    <source>
        <dbReference type="Proteomes" id="UP000279600"/>
    </source>
</evidence>
<name>A0A3S9MVM6_9FLAO</name>
<gene>
    <name evidence="1" type="ORF">EJ995_03050</name>
</gene>
<dbReference type="RefSeq" id="WP_126445496.1">
    <property type="nucleotide sequence ID" value="NZ_CP034549.1"/>
</dbReference>
<keyword evidence="2" id="KW-1185">Reference proteome</keyword>
<protein>
    <submittedName>
        <fullName evidence="1">DUF2007 domain-containing protein</fullName>
    </submittedName>
</protein>
<dbReference type="EMBL" id="CP034549">
    <property type="protein sequence ID" value="AZQ43261.1"/>
    <property type="molecule type" value="Genomic_DNA"/>
</dbReference>
<accession>A0A3S9MVM6</accession>
<dbReference type="Proteomes" id="UP000279600">
    <property type="component" value="Chromosome"/>
</dbReference>